<organism evidence="1 2">
    <name type="scientific">Oxalicibacterium flavum</name>
    <dbReference type="NCBI Taxonomy" id="179467"/>
    <lineage>
        <taxon>Bacteria</taxon>
        <taxon>Pseudomonadati</taxon>
        <taxon>Pseudomonadota</taxon>
        <taxon>Betaproteobacteria</taxon>
        <taxon>Burkholderiales</taxon>
        <taxon>Oxalobacteraceae</taxon>
        <taxon>Oxalicibacterium</taxon>
    </lineage>
</organism>
<comment type="caution">
    <text evidence="1">The sequence shown here is derived from an EMBL/GenBank/DDBJ whole genome shotgun (WGS) entry which is preliminary data.</text>
</comment>
<accession>A0A8J2UKH4</accession>
<keyword evidence="2" id="KW-1185">Reference proteome</keyword>
<protein>
    <recommendedName>
        <fullName evidence="3">Glycosyl transferase family 1 domain-containing protein</fullName>
    </recommendedName>
</protein>
<evidence type="ECO:0000313" key="1">
    <source>
        <dbReference type="EMBL" id="GGC04826.1"/>
    </source>
</evidence>
<proteinExistence type="predicted"/>
<gene>
    <name evidence="1" type="ORF">GCM10007205_12560</name>
</gene>
<dbReference type="EMBL" id="BMCG01000002">
    <property type="protein sequence ID" value="GGC04826.1"/>
    <property type="molecule type" value="Genomic_DNA"/>
</dbReference>
<name>A0A8J2UKH4_9BURK</name>
<dbReference type="AlphaFoldDB" id="A0A8J2UKH4"/>
<dbReference type="SUPFAM" id="SSF53756">
    <property type="entry name" value="UDP-Glycosyltransferase/glycogen phosphorylase"/>
    <property type="match status" value="1"/>
</dbReference>
<sequence>MVMKMQPLKKNLRIAYFPFENDGNRYTDNFKKILSGFGDIAEAPPLKRILGSIVQRRFDILILNWSDNNFVNARTGRISPFGVVKEFVRIAIYNVISRRTIFVRHNVYPHSAVGKSRDLAGRIIALYEKCFDLCWVHSGHLAEDNRFYVPHPLYEVDDAVAASVAQLRLPSRYFVIFGRLLSYKNIDRLLEILPPDMHVVVCGSCPDPDYLQRLQSLAGPNVTLIAEFISDELARELIVRSAGMVICHADDDMIVSGSIIYSISLGVPVFAIETPFIAWFRETVNDNMVVAAGDFHDLVMHMRQHRFDISASDVAVTQGHFSDQSVHSHVAMTFERLGLTQ</sequence>
<evidence type="ECO:0008006" key="3">
    <source>
        <dbReference type="Google" id="ProtNLM"/>
    </source>
</evidence>
<dbReference type="Proteomes" id="UP000620266">
    <property type="component" value="Unassembled WGS sequence"/>
</dbReference>
<reference evidence="1" key="1">
    <citation type="journal article" date="2014" name="Int. J. Syst. Evol. Microbiol.">
        <title>Complete genome sequence of Corynebacterium casei LMG S-19264T (=DSM 44701T), isolated from a smear-ripened cheese.</title>
        <authorList>
            <consortium name="US DOE Joint Genome Institute (JGI-PGF)"/>
            <person name="Walter F."/>
            <person name="Albersmeier A."/>
            <person name="Kalinowski J."/>
            <person name="Ruckert C."/>
        </authorList>
    </citation>
    <scope>NUCLEOTIDE SEQUENCE</scope>
    <source>
        <strain evidence="1">CCM 7086</strain>
    </source>
</reference>
<dbReference type="Gene3D" id="3.40.50.2000">
    <property type="entry name" value="Glycogen Phosphorylase B"/>
    <property type="match status" value="1"/>
</dbReference>
<evidence type="ECO:0000313" key="2">
    <source>
        <dbReference type="Proteomes" id="UP000620266"/>
    </source>
</evidence>
<reference evidence="1" key="2">
    <citation type="submission" date="2020-09" db="EMBL/GenBank/DDBJ databases">
        <authorList>
            <person name="Sun Q."/>
            <person name="Sedlacek I."/>
        </authorList>
    </citation>
    <scope>NUCLEOTIDE SEQUENCE</scope>
    <source>
        <strain evidence="1">CCM 7086</strain>
    </source>
</reference>